<keyword evidence="6" id="KW-1185">Reference proteome</keyword>
<dbReference type="EMBL" id="LFBV01000002">
    <property type="protein sequence ID" value="OKH95295.1"/>
    <property type="molecule type" value="Genomic_DNA"/>
</dbReference>
<dbReference type="STRING" id="1048205.AB852_12605"/>
<evidence type="ECO:0000256" key="1">
    <source>
        <dbReference type="ARBA" id="ARBA00023015"/>
    </source>
</evidence>
<keyword evidence="2" id="KW-0238">DNA-binding</keyword>
<dbReference type="Gene3D" id="1.10.10.10">
    <property type="entry name" value="Winged helix-like DNA-binding domain superfamily/Winged helix DNA-binding domain"/>
    <property type="match status" value="1"/>
</dbReference>
<protein>
    <submittedName>
        <fullName evidence="5">HxlR family transcriptional regulator</fullName>
    </submittedName>
</protein>
<accession>A0A1Q4VBR8</accession>
<organism evidence="5 6">
    <name type="scientific">Streptomyces uncialis</name>
    <dbReference type="NCBI Taxonomy" id="1048205"/>
    <lineage>
        <taxon>Bacteria</taxon>
        <taxon>Bacillati</taxon>
        <taxon>Actinomycetota</taxon>
        <taxon>Actinomycetes</taxon>
        <taxon>Kitasatosporales</taxon>
        <taxon>Streptomycetaceae</taxon>
        <taxon>Streptomyces</taxon>
    </lineage>
</organism>
<comment type="caution">
    <text evidence="5">The sequence shown here is derived from an EMBL/GenBank/DDBJ whole genome shotgun (WGS) entry which is preliminary data.</text>
</comment>
<evidence type="ECO:0000313" key="6">
    <source>
        <dbReference type="Proteomes" id="UP000186455"/>
    </source>
</evidence>
<dbReference type="PANTHER" id="PTHR33204">
    <property type="entry name" value="TRANSCRIPTIONAL REGULATOR, MARR FAMILY"/>
    <property type="match status" value="1"/>
</dbReference>
<evidence type="ECO:0000259" key="4">
    <source>
        <dbReference type="PROSITE" id="PS51118"/>
    </source>
</evidence>
<gene>
    <name evidence="5" type="ORF">AB852_12605</name>
</gene>
<evidence type="ECO:0000313" key="5">
    <source>
        <dbReference type="EMBL" id="OKH95295.1"/>
    </source>
</evidence>
<sequence>MVPDARGRTAAPDEDCPVETALTAVAGRWTTLILRELMHGPHSFGELRDRLPRISTKVLAERLRVLGERDLLTHDRLRGFPVRTRYRLTPAGRALRPLLIELYRTGSAIEALRAAERGDGGAG</sequence>
<dbReference type="Pfam" id="PF01638">
    <property type="entry name" value="HxlR"/>
    <property type="match status" value="1"/>
</dbReference>
<keyword evidence="3" id="KW-0804">Transcription</keyword>
<dbReference type="InterPro" id="IPR036390">
    <property type="entry name" value="WH_DNA-bd_sf"/>
</dbReference>
<reference evidence="5 6" key="1">
    <citation type="submission" date="2015-06" db="EMBL/GenBank/DDBJ databases">
        <title>Cloning and characterization of the uncialamcin biosynthetic gene cluster.</title>
        <authorList>
            <person name="Yan X."/>
            <person name="Huang T."/>
            <person name="Ge H."/>
            <person name="Shen B."/>
        </authorList>
    </citation>
    <scope>NUCLEOTIDE SEQUENCE [LARGE SCALE GENOMIC DNA]</scope>
    <source>
        <strain evidence="5 6">DCA2648</strain>
    </source>
</reference>
<evidence type="ECO:0000256" key="2">
    <source>
        <dbReference type="ARBA" id="ARBA00023125"/>
    </source>
</evidence>
<dbReference type="InterPro" id="IPR002577">
    <property type="entry name" value="HTH_HxlR"/>
</dbReference>
<dbReference type="GO" id="GO:0003677">
    <property type="term" value="F:DNA binding"/>
    <property type="evidence" value="ECO:0007669"/>
    <property type="project" value="UniProtKB-KW"/>
</dbReference>
<dbReference type="InterPro" id="IPR036388">
    <property type="entry name" value="WH-like_DNA-bd_sf"/>
</dbReference>
<dbReference type="AlphaFoldDB" id="A0A1Q4VBR8"/>
<dbReference type="PROSITE" id="PS51118">
    <property type="entry name" value="HTH_HXLR"/>
    <property type="match status" value="1"/>
</dbReference>
<name>A0A1Q4VBR8_9ACTN</name>
<evidence type="ECO:0000256" key="3">
    <source>
        <dbReference type="ARBA" id="ARBA00023163"/>
    </source>
</evidence>
<feature type="domain" description="HTH hxlR-type" evidence="4">
    <location>
        <begin position="16"/>
        <end position="114"/>
    </location>
</feature>
<proteinExistence type="predicted"/>
<dbReference type="SUPFAM" id="SSF46785">
    <property type="entry name" value="Winged helix' DNA-binding domain"/>
    <property type="match status" value="1"/>
</dbReference>
<keyword evidence="1" id="KW-0805">Transcription regulation</keyword>
<dbReference type="PANTHER" id="PTHR33204:SF18">
    <property type="entry name" value="TRANSCRIPTIONAL REGULATORY PROTEIN"/>
    <property type="match status" value="1"/>
</dbReference>
<dbReference type="Proteomes" id="UP000186455">
    <property type="component" value="Unassembled WGS sequence"/>
</dbReference>